<dbReference type="Pfam" id="PF10070">
    <property type="entry name" value="DabA"/>
    <property type="match status" value="1"/>
</dbReference>
<dbReference type="RefSeq" id="WP_074929548.1">
    <property type="nucleotide sequence ID" value="NZ_FPBL01000024.1"/>
</dbReference>
<dbReference type="PANTHER" id="PTHR38344">
    <property type="entry name" value="UPF0753 PROTEIN AQ_863"/>
    <property type="match status" value="1"/>
</dbReference>
<evidence type="ECO:0000256" key="3">
    <source>
        <dbReference type="ARBA" id="ARBA00022723"/>
    </source>
</evidence>
<protein>
    <recommendedName>
        <fullName evidence="6">Probable inorganic carbon transporter subunit DabA</fullName>
    </recommendedName>
</protein>
<dbReference type="GO" id="GO:0005886">
    <property type="term" value="C:plasma membrane"/>
    <property type="evidence" value="ECO:0007669"/>
    <property type="project" value="UniProtKB-SubCell"/>
</dbReference>
<dbReference type="InterPro" id="IPR018752">
    <property type="entry name" value="DabA"/>
</dbReference>
<keyword evidence="2 6" id="KW-1003">Cell membrane</keyword>
<evidence type="ECO:0000256" key="2">
    <source>
        <dbReference type="ARBA" id="ARBA00022475"/>
    </source>
</evidence>
<keyword evidence="1 6" id="KW-0813">Transport</keyword>
<evidence type="ECO:0000256" key="4">
    <source>
        <dbReference type="ARBA" id="ARBA00022833"/>
    </source>
</evidence>
<gene>
    <name evidence="6" type="primary">dabA</name>
    <name evidence="7" type="ORF">SAMN05216339_1243</name>
</gene>
<evidence type="ECO:0000256" key="6">
    <source>
        <dbReference type="HAMAP-Rule" id="MF_01871"/>
    </source>
</evidence>
<dbReference type="Proteomes" id="UP000183926">
    <property type="component" value="Unassembled WGS sequence"/>
</dbReference>
<feature type="binding site" evidence="6">
    <location>
        <position position="721"/>
    </location>
    <ligand>
        <name>Zn(2+)</name>
        <dbReference type="ChEBI" id="CHEBI:29105"/>
    </ligand>
</feature>
<feature type="binding site" evidence="6">
    <location>
        <position position="462"/>
    </location>
    <ligand>
        <name>Zn(2+)</name>
        <dbReference type="ChEBI" id="CHEBI:29105"/>
    </ligand>
</feature>
<dbReference type="GO" id="GO:0008270">
    <property type="term" value="F:zinc ion binding"/>
    <property type="evidence" value="ECO:0007669"/>
    <property type="project" value="UniProtKB-UniRule"/>
</dbReference>
<keyword evidence="3 6" id="KW-0479">Metal-binding</keyword>
<proteinExistence type="inferred from homology"/>
<reference evidence="7 8" key="1">
    <citation type="submission" date="2016-10" db="EMBL/GenBank/DDBJ databases">
        <authorList>
            <person name="de Groot N.N."/>
        </authorList>
    </citation>
    <scope>NUCLEOTIDE SEQUENCE [LARGE SCALE GENOMIC DNA]</scope>
    <source>
        <strain evidence="7 8">Nm24</strain>
    </source>
</reference>
<evidence type="ECO:0000256" key="5">
    <source>
        <dbReference type="ARBA" id="ARBA00023136"/>
    </source>
</evidence>
<comment type="subcellular location">
    <subcellularLocation>
        <location evidence="6">Cell membrane</location>
        <topology evidence="6">Peripheral membrane protein</topology>
    </subcellularLocation>
</comment>
<evidence type="ECO:0000313" key="8">
    <source>
        <dbReference type="Proteomes" id="UP000183926"/>
    </source>
</evidence>
<comment type="subunit">
    <text evidence="6">Forms a complex with DabB.</text>
</comment>
<evidence type="ECO:0000256" key="1">
    <source>
        <dbReference type="ARBA" id="ARBA00022448"/>
    </source>
</evidence>
<sequence>MVDALNLGKILRVHATTYVAAEPVPLFWPMRTFIYNNPLHGLEGLPFTEAVQAARGLFHARVYLPRTTYQRYLRAGKGDVRMLDAITAQFAQTAPSIDGIDWQRWLSAVREAPTDASPCVPHVLAEDVAAVLAGQAIPNDGAIAAGLDVAMRADLPLWRPLTECIDSLWGTNLAAELDELVVKSCLDFFDEDQSSWRMPGREQGFYAAWADVVRRNGRMFLRGLAIKRILDQAPRADAAIAHVMQSLGIAEEHWQAYFSRELLRLHGWAGFIRWRSGAKHYHWGHRYPADLVDFLAVRLVFALALIEESARRRKTPANRPAFDAFLREQRDCAVLRYALYAGELLPGWAQRIDDTLERRNGSRVARLAEDYAKEWRRARAQRQSQILQKIAEQAGTPVQTLSTLGAQGTAEVLKVLQRFAAQEGSMWLRALEARAIDRLLGQIVTPDEPAVPKRAFAQALFCIDARSERLRRNLESIGDFLTFGLVGFFGVPVGFLGYGKGSETHLCPAIVTPKNLVLEIPAAIDFDEEDFVSTLGHVLHDLKSSVISPFITVEAIGALFGFDLIGKTMAPSAYHRWRSRLDAPRPVTHLLLDKLNREQADSIVRALQRAMIVSALRIELGIERERVNDDMIRELRETALGHCSGTTMLVREFGLSLEREARFIEQVREVYRVNSSYANYQMLRLGRIGFSLDEQVNYVWTVLTSIGLTRNFSRFVLLIGHGSQSENNPYESALDCGACGGSDGLVSARVLAQMANRAEVRAKLRNIGMDIPADTWFVPGLHTTTTDTVELCDLELLPPRLLVYLERLRNGLYAASRLSAAERVPTLLPQAKALKPAQAHRIARAMSHDWSQVRPEWGLSGNLHFIVGRRGLTQKANLHGRAFLQSYDWRVDPKGRLLENILTGPVVVGQWINMEHYFSTVDNTHFGSGSKVYHNVAGRFGVMTGNLSDLRTGLPAQTVMRHGQPYHEPLRMIVMIEAPLDFARRAIEAVAKIKSLVQGQWIRTIILDPTQDMQAYVFDNGQWQVHFGSASQSTYTEEVVTA</sequence>
<organism evidence="7 8">
    <name type="scientific">Nitrosomonas eutropha</name>
    <dbReference type="NCBI Taxonomy" id="916"/>
    <lineage>
        <taxon>Bacteria</taxon>
        <taxon>Pseudomonadati</taxon>
        <taxon>Pseudomonadota</taxon>
        <taxon>Betaproteobacteria</taxon>
        <taxon>Nitrosomonadales</taxon>
        <taxon>Nitrosomonadaceae</taxon>
        <taxon>Nitrosomonas</taxon>
    </lineage>
</organism>
<accession>A0A1I7JFE1</accession>
<feature type="binding site" evidence="6">
    <location>
        <position position="464"/>
    </location>
    <ligand>
        <name>Zn(2+)</name>
        <dbReference type="ChEBI" id="CHEBI:29105"/>
    </ligand>
</feature>
<name>A0A1I7JFE1_9PROT</name>
<keyword evidence="5 6" id="KW-0472">Membrane</keyword>
<keyword evidence="4 6" id="KW-0862">Zinc</keyword>
<comment type="function">
    <text evidence="6">Part of an energy-coupled inorganic carbon pump.</text>
</comment>
<dbReference type="OrthoDB" id="9805101at2"/>
<comment type="similarity">
    <text evidence="6">Belongs to the inorganic carbon transporter (TC 9.A.2) DabA family.</text>
</comment>
<feature type="binding site" evidence="6">
    <location>
        <position position="736"/>
    </location>
    <ligand>
        <name>Zn(2+)</name>
        <dbReference type="ChEBI" id="CHEBI:29105"/>
    </ligand>
</feature>
<comment type="cofactor">
    <cofactor evidence="6">
        <name>Zn(2+)</name>
        <dbReference type="ChEBI" id="CHEBI:29105"/>
    </cofactor>
</comment>
<dbReference type="AlphaFoldDB" id="A0A1I7JFE1"/>
<evidence type="ECO:0000313" key="7">
    <source>
        <dbReference type="EMBL" id="SFU83884.1"/>
    </source>
</evidence>
<dbReference type="EMBL" id="FPBL01000024">
    <property type="protein sequence ID" value="SFU83884.1"/>
    <property type="molecule type" value="Genomic_DNA"/>
</dbReference>
<dbReference type="HAMAP" id="MF_01871">
    <property type="entry name" value="DabA"/>
    <property type="match status" value="1"/>
</dbReference>
<dbReference type="PANTHER" id="PTHR38344:SF1">
    <property type="entry name" value="INORGANIC CARBON TRANSPORTER SUBUNIT DABA-RELATED"/>
    <property type="match status" value="1"/>
</dbReference>